<name>A0A6J4KDE6_9CHLR</name>
<feature type="region of interest" description="Disordered" evidence="1">
    <location>
        <begin position="128"/>
        <end position="159"/>
    </location>
</feature>
<dbReference type="AlphaFoldDB" id="A0A6J4KDE6"/>
<protein>
    <submittedName>
        <fullName evidence="2">Uncharacterized protein</fullName>
    </submittedName>
</protein>
<feature type="non-terminal residue" evidence="2">
    <location>
        <position position="1"/>
    </location>
</feature>
<evidence type="ECO:0000313" key="2">
    <source>
        <dbReference type="EMBL" id="CAA9302679.1"/>
    </source>
</evidence>
<organism evidence="2">
    <name type="scientific">uncultured Chloroflexota bacterium</name>
    <dbReference type="NCBI Taxonomy" id="166587"/>
    <lineage>
        <taxon>Bacteria</taxon>
        <taxon>Bacillati</taxon>
        <taxon>Chloroflexota</taxon>
        <taxon>environmental samples</taxon>
    </lineage>
</organism>
<proteinExistence type="predicted"/>
<evidence type="ECO:0000256" key="1">
    <source>
        <dbReference type="SAM" id="MobiDB-lite"/>
    </source>
</evidence>
<sequence>WQHSWSRRPSSLLVSRLRPPPVRPGTRCDAPAQRAARRYLCRQRTTRSGGWIRRPLRPSDHISIPPTARKRCWRRKSNLRLRPPSRQRVLPNRCLPNRRTRVQAIRRSIRRHATSWLTRQPRSRMIPCRRRHGRATRTKRKSSTLRTSLRGGASGRDGA</sequence>
<dbReference type="EMBL" id="CADCTC010000302">
    <property type="protein sequence ID" value="CAA9302679.1"/>
    <property type="molecule type" value="Genomic_DNA"/>
</dbReference>
<feature type="compositionally biased region" description="Basic residues" evidence="1">
    <location>
        <begin position="128"/>
        <end position="143"/>
    </location>
</feature>
<accession>A0A6J4KDE6</accession>
<feature type="non-terminal residue" evidence="2">
    <location>
        <position position="159"/>
    </location>
</feature>
<gene>
    <name evidence="2" type="ORF">AVDCRST_MAG77-5798</name>
</gene>
<reference evidence="2" key="1">
    <citation type="submission" date="2020-02" db="EMBL/GenBank/DDBJ databases">
        <authorList>
            <person name="Meier V. D."/>
        </authorList>
    </citation>
    <scope>NUCLEOTIDE SEQUENCE</scope>
    <source>
        <strain evidence="2">AVDCRST_MAG77</strain>
    </source>
</reference>